<evidence type="ECO:0000313" key="3">
    <source>
        <dbReference type="Proteomes" id="UP000300926"/>
    </source>
</evidence>
<sequence length="250" mass="29313">MNVVSNTQQLEQRIADFFTLSDEHKKARVLLDTLACSCPAWIFGGMVRDLGLFGVEGFSSDLDIVIGRSREELFRTLAELPVKQLRFNKFGGIRFRYHDFEFDIWNLNETWAFREKLIFCEDESSLLNTTLMSWDAVLYDLRSEKIISKDNYLTDLNRRHLELVLHTNPNPSGSVTKILRTIFTKQVKSLGPELCHFLHHELTKKRYEVWHHYDVLHYQSSSFSRSQFNALINLLAQQSRFADLKLSNYK</sequence>
<dbReference type="RefSeq" id="WP_001103661.1">
    <property type="nucleotide sequence ID" value="NZ_AP022098.1"/>
</dbReference>
<protein>
    <recommendedName>
        <fullName evidence="5">Poly A polymerase head domain-containing protein</fullName>
    </recommendedName>
</protein>
<dbReference type="EMBL" id="CP057975">
    <property type="protein sequence ID" value="QMP43342.1"/>
    <property type="molecule type" value="Genomic_DNA"/>
</dbReference>
<gene>
    <name evidence="1" type="ORF">ExPECSC038_01853</name>
    <name evidence="2" type="ORF">HVW04_01255</name>
</gene>
<reference evidence="1 3" key="1">
    <citation type="submission" date="2018-04" db="EMBL/GenBank/DDBJ databases">
        <title>Large scale genomics of bovine and human commensal E. coli to reveal the emerging process of EHEC.</title>
        <authorList>
            <person name="Arimizu Y."/>
            <person name="Ogura Y."/>
        </authorList>
    </citation>
    <scope>NUCLEOTIDE SEQUENCE [LARGE SCALE GENOMIC DNA]</scope>
    <source>
        <strain evidence="1 3">ECSC038</strain>
    </source>
</reference>
<reference evidence="2 4" key="2">
    <citation type="submission" date="2020-06" db="EMBL/GenBank/DDBJ databases">
        <title>REHAB project genomes.</title>
        <authorList>
            <person name="Shaw L.P."/>
        </authorList>
    </citation>
    <scope>NUCLEOTIDE SEQUENCE [LARGE SCALE GENOMIC DNA]</scope>
    <source>
        <strain evidence="2 4">RHB07-C04</strain>
    </source>
</reference>
<evidence type="ECO:0000313" key="4">
    <source>
        <dbReference type="Proteomes" id="UP000514715"/>
    </source>
</evidence>
<evidence type="ECO:0008006" key="5">
    <source>
        <dbReference type="Google" id="ProtNLM"/>
    </source>
</evidence>
<name>A0A1D7Q138_ECOLX</name>
<dbReference type="Proteomes" id="UP000514715">
    <property type="component" value="Chromosome"/>
</dbReference>
<dbReference type="SUPFAM" id="SSF81301">
    <property type="entry name" value="Nucleotidyltransferase"/>
    <property type="match status" value="1"/>
</dbReference>
<dbReference type="Proteomes" id="UP000300926">
    <property type="component" value="Unassembled WGS sequence"/>
</dbReference>
<dbReference type="InterPro" id="IPR043519">
    <property type="entry name" value="NT_sf"/>
</dbReference>
<accession>A0A1D7Q138</accession>
<dbReference type="EMBL" id="BFIH01000036">
    <property type="protein sequence ID" value="GCO24344.1"/>
    <property type="molecule type" value="Genomic_DNA"/>
</dbReference>
<evidence type="ECO:0000313" key="1">
    <source>
        <dbReference type="EMBL" id="GCO24344.1"/>
    </source>
</evidence>
<dbReference type="AlphaFoldDB" id="A0A1D7Q138"/>
<dbReference type="Gene3D" id="3.30.460.10">
    <property type="entry name" value="Beta Polymerase, domain 2"/>
    <property type="match status" value="1"/>
</dbReference>
<organism evidence="1 3">
    <name type="scientific">Escherichia coli</name>
    <dbReference type="NCBI Taxonomy" id="562"/>
    <lineage>
        <taxon>Bacteria</taxon>
        <taxon>Pseudomonadati</taxon>
        <taxon>Pseudomonadota</taxon>
        <taxon>Gammaproteobacteria</taxon>
        <taxon>Enterobacterales</taxon>
        <taxon>Enterobacteriaceae</taxon>
        <taxon>Escherichia</taxon>
    </lineage>
</organism>
<proteinExistence type="predicted"/>
<evidence type="ECO:0000313" key="2">
    <source>
        <dbReference type="EMBL" id="QMP43342.1"/>
    </source>
</evidence>